<dbReference type="EMBL" id="CDSF01000133">
    <property type="protein sequence ID" value="CEP02649.1"/>
    <property type="molecule type" value="Genomic_DNA"/>
</dbReference>
<proteinExistence type="predicted"/>
<dbReference type="Pfam" id="PF00010">
    <property type="entry name" value="HLH"/>
    <property type="match status" value="1"/>
</dbReference>
<geneLocation type="mitochondrion" evidence="4"/>
<organism evidence="3 5">
    <name type="scientific">Plasmodiophora brassicae</name>
    <name type="common">Clubroot disease agent</name>
    <dbReference type="NCBI Taxonomy" id="37360"/>
    <lineage>
        <taxon>Eukaryota</taxon>
        <taxon>Sar</taxon>
        <taxon>Rhizaria</taxon>
        <taxon>Endomyxa</taxon>
        <taxon>Phytomyxea</taxon>
        <taxon>Plasmodiophorida</taxon>
        <taxon>Plasmodiophoridae</taxon>
        <taxon>Plasmodiophora</taxon>
    </lineage>
</organism>
<evidence type="ECO:0000313" key="3">
    <source>
        <dbReference type="EMBL" id="CEP02649.1"/>
    </source>
</evidence>
<dbReference type="Proteomes" id="UP000039324">
    <property type="component" value="Unassembled WGS sequence"/>
</dbReference>
<gene>
    <name evidence="3" type="ORF">PBRA_002616</name>
    <name evidence="4" type="ORF">PLBR_LOCUS1992</name>
</gene>
<keyword evidence="5" id="KW-1185">Reference proteome</keyword>
<dbReference type="InterPro" id="IPR011598">
    <property type="entry name" value="bHLH_dom"/>
</dbReference>
<reference evidence="4 6" key="2">
    <citation type="submission" date="2018-03" db="EMBL/GenBank/DDBJ databases">
        <authorList>
            <person name="Fogelqvist J."/>
        </authorList>
    </citation>
    <scope>NUCLEOTIDE SEQUENCE [LARGE SCALE GENOMIC DNA]</scope>
</reference>
<evidence type="ECO:0000313" key="4">
    <source>
        <dbReference type="EMBL" id="SPQ94777.1"/>
    </source>
</evidence>
<dbReference type="Gene3D" id="4.10.280.10">
    <property type="entry name" value="Helix-loop-helix DNA-binding domain"/>
    <property type="match status" value="1"/>
</dbReference>
<sequence length="279" mass="30927">MDGYVMNSKGPAPSATVDDVAYLSSQVGALAHLNLPDPIAPFQEIEHKHHTRQSSFSSMASDPNVADLQLGPDDYAGRFEDASPRAQSFEMGTAGSRRKIRKNDREKRRRQELNEKFDVLMDMLNMNNDKAEKFVVLTEAINQIQTLRIENNSIQREKLKLRTQLQHLVSQYQQAYPGNLPAELQNSVLMSEDATYTETTECSGFNPVHAHQFGFEHHDDGSFVAHLASGTVTVMSMTNDGVVQMGPGGGRSTVDLFMNGHNSNPGSAPAPDNQFDFWA</sequence>
<protein>
    <recommendedName>
        <fullName evidence="2">BHLH domain-containing protein</fullName>
    </recommendedName>
</protein>
<reference evidence="3 5" key="1">
    <citation type="submission" date="2015-02" db="EMBL/GenBank/DDBJ databases">
        <authorList>
            <person name="Chooi Y.-H."/>
        </authorList>
    </citation>
    <scope>NUCLEOTIDE SEQUENCE [LARGE SCALE GENOMIC DNA]</scope>
    <source>
        <strain evidence="3">E3</strain>
    </source>
</reference>
<evidence type="ECO:0000313" key="5">
    <source>
        <dbReference type="Proteomes" id="UP000039324"/>
    </source>
</evidence>
<feature type="domain" description="BHLH" evidence="2">
    <location>
        <begin position="97"/>
        <end position="147"/>
    </location>
</feature>
<dbReference type="SUPFAM" id="SSF47459">
    <property type="entry name" value="HLH, helix-loop-helix DNA-binding domain"/>
    <property type="match status" value="1"/>
</dbReference>
<dbReference type="SMART" id="SM00353">
    <property type="entry name" value="HLH"/>
    <property type="match status" value="1"/>
</dbReference>
<dbReference type="PROSITE" id="PS50888">
    <property type="entry name" value="BHLH"/>
    <property type="match status" value="1"/>
</dbReference>
<dbReference type="AlphaFoldDB" id="A0A0G4J5M3"/>
<dbReference type="InterPro" id="IPR036638">
    <property type="entry name" value="HLH_DNA-bd_sf"/>
</dbReference>
<evidence type="ECO:0000313" key="6">
    <source>
        <dbReference type="Proteomes" id="UP000290189"/>
    </source>
</evidence>
<name>A0A0G4J5M3_PLABS</name>
<dbReference type="CDD" id="cd19682">
    <property type="entry name" value="bHLHzip_MGA_like"/>
    <property type="match status" value="1"/>
</dbReference>
<evidence type="ECO:0000259" key="2">
    <source>
        <dbReference type="PROSITE" id="PS50888"/>
    </source>
</evidence>
<dbReference type="Proteomes" id="UP000290189">
    <property type="component" value="Unassembled WGS sequence"/>
</dbReference>
<dbReference type="OrthoDB" id="515493at2759"/>
<accession>A0A0G4J5M3</accession>
<evidence type="ECO:0000256" key="1">
    <source>
        <dbReference type="SAM" id="MobiDB-lite"/>
    </source>
</evidence>
<keyword evidence="4" id="KW-0496">Mitochondrion</keyword>
<feature type="region of interest" description="Disordered" evidence="1">
    <location>
        <begin position="47"/>
        <end position="109"/>
    </location>
</feature>
<dbReference type="EMBL" id="OVEO01000003">
    <property type="protein sequence ID" value="SPQ94777.1"/>
    <property type="molecule type" value="Genomic_DNA"/>
</dbReference>
<dbReference type="GO" id="GO:0046983">
    <property type="term" value="F:protein dimerization activity"/>
    <property type="evidence" value="ECO:0007669"/>
    <property type="project" value="InterPro"/>
</dbReference>